<sequence length="335" mass="38083">MGLQQEDTESVPQSEDTKHSDVPHLKEISRRKRQDEAPTYFVDVTAFLDYTGYQRFLERSHNDSMTCLSKIHEYFAFIFTGDPAVLPIPANNESMYQNLSFSLTGTVNAYTAIYSFWEFLNSSQGREMSYPYDHAMLFVGSDLWSPYPEPNNGITGLAAVGTLCRTDGTSSSVIEDLGDYFAMFTGAHELGHSLSALHDGMSPGCQADDFYLMAPLFTWSGEAKKLHPWRFSNCSVAEITTYVETLRNTSSGKMCLSDTLIAIGQVPDVSDRLLGQEYPPNQQCTLRYGQRSFDCRVHFLVHNSINIYMYIYIYWSHKLHVIIWHFVSVPYGEIF</sequence>
<dbReference type="Proteomes" id="UP000076420">
    <property type="component" value="Unassembled WGS sequence"/>
</dbReference>
<feature type="domain" description="Peptidase M12B" evidence="3">
    <location>
        <begin position="40"/>
        <end position="244"/>
    </location>
</feature>
<dbReference type="PANTHER" id="PTHR11905:SF159">
    <property type="entry name" value="ADAM METALLOPROTEASE"/>
    <property type="match status" value="1"/>
</dbReference>
<dbReference type="Pfam" id="PF13582">
    <property type="entry name" value="Reprolysin_3"/>
    <property type="match status" value="1"/>
</dbReference>
<evidence type="ECO:0000313" key="5">
    <source>
        <dbReference type="Proteomes" id="UP000076420"/>
    </source>
</evidence>
<name>A0A2C9JZE5_BIOGL</name>
<reference evidence="4" key="1">
    <citation type="submission" date="2020-05" db="UniProtKB">
        <authorList>
            <consortium name="EnsemblMetazoa"/>
        </authorList>
    </citation>
    <scope>IDENTIFICATION</scope>
    <source>
        <strain evidence="4">BB02</strain>
    </source>
</reference>
<dbReference type="InterPro" id="IPR001590">
    <property type="entry name" value="Peptidase_M12B"/>
</dbReference>
<evidence type="ECO:0000259" key="3">
    <source>
        <dbReference type="PROSITE" id="PS50215"/>
    </source>
</evidence>
<feature type="binding site" evidence="1">
    <location>
        <position position="198"/>
    </location>
    <ligand>
        <name>Zn(2+)</name>
        <dbReference type="ChEBI" id="CHEBI:29105"/>
        <note>catalytic</note>
    </ligand>
</feature>
<feature type="binding site" evidence="1">
    <location>
        <position position="188"/>
    </location>
    <ligand>
        <name>Zn(2+)</name>
        <dbReference type="ChEBI" id="CHEBI:29105"/>
        <note>catalytic</note>
    </ligand>
</feature>
<proteinExistence type="predicted"/>
<evidence type="ECO:0000313" key="4">
    <source>
        <dbReference type="EnsemblMetazoa" id="BGLB010497-PC"/>
    </source>
</evidence>
<feature type="active site" evidence="1">
    <location>
        <position position="189"/>
    </location>
</feature>
<organism evidence="4 5">
    <name type="scientific">Biomphalaria glabrata</name>
    <name type="common">Bloodfluke planorb</name>
    <name type="synonym">Freshwater snail</name>
    <dbReference type="NCBI Taxonomy" id="6526"/>
    <lineage>
        <taxon>Eukaryota</taxon>
        <taxon>Metazoa</taxon>
        <taxon>Spiralia</taxon>
        <taxon>Lophotrochozoa</taxon>
        <taxon>Mollusca</taxon>
        <taxon>Gastropoda</taxon>
        <taxon>Heterobranchia</taxon>
        <taxon>Euthyneura</taxon>
        <taxon>Panpulmonata</taxon>
        <taxon>Hygrophila</taxon>
        <taxon>Lymnaeoidea</taxon>
        <taxon>Planorbidae</taxon>
        <taxon>Biomphalaria</taxon>
    </lineage>
</organism>
<feature type="binding site" evidence="1">
    <location>
        <position position="192"/>
    </location>
    <ligand>
        <name>Zn(2+)</name>
        <dbReference type="ChEBI" id="CHEBI:29105"/>
        <note>catalytic</note>
    </ligand>
</feature>
<dbReference type="EnsemblMetazoa" id="BGLB010497-RC">
    <property type="protein sequence ID" value="BGLB010497-PC"/>
    <property type="gene ID" value="BGLB010497"/>
</dbReference>
<dbReference type="PROSITE" id="PS50215">
    <property type="entry name" value="ADAM_MEPRO"/>
    <property type="match status" value="1"/>
</dbReference>
<keyword evidence="1" id="KW-0862">Zinc</keyword>
<dbReference type="GO" id="GO:0046872">
    <property type="term" value="F:metal ion binding"/>
    <property type="evidence" value="ECO:0007669"/>
    <property type="project" value="UniProtKB-KW"/>
</dbReference>
<feature type="region of interest" description="Disordered" evidence="2">
    <location>
        <begin position="1"/>
        <end position="29"/>
    </location>
</feature>
<dbReference type="GO" id="GO:0006508">
    <property type="term" value="P:proteolysis"/>
    <property type="evidence" value="ECO:0007669"/>
    <property type="project" value="InterPro"/>
</dbReference>
<protein>
    <recommendedName>
        <fullName evidence="3">Peptidase M12B domain-containing protein</fullName>
    </recommendedName>
</protein>
<feature type="compositionally biased region" description="Basic and acidic residues" evidence="2">
    <location>
        <begin position="15"/>
        <end position="29"/>
    </location>
</feature>
<dbReference type="AlphaFoldDB" id="A0A2C9JZE5"/>
<accession>A0A2C9JZE5</accession>
<comment type="caution">
    <text evidence="1">Lacks conserved residue(s) required for the propagation of feature annotation.</text>
</comment>
<dbReference type="GO" id="GO:0004222">
    <property type="term" value="F:metalloendopeptidase activity"/>
    <property type="evidence" value="ECO:0007669"/>
    <property type="project" value="InterPro"/>
</dbReference>
<keyword evidence="1" id="KW-0479">Metal-binding</keyword>
<evidence type="ECO:0000256" key="1">
    <source>
        <dbReference type="PROSITE-ProRule" id="PRU00276"/>
    </source>
</evidence>
<dbReference type="Gene3D" id="3.40.390.10">
    <property type="entry name" value="Collagenase (Catalytic Domain)"/>
    <property type="match status" value="1"/>
</dbReference>
<dbReference type="VEuPathDB" id="VectorBase:BGLB010497"/>
<dbReference type="InterPro" id="IPR024079">
    <property type="entry name" value="MetalloPept_cat_dom_sf"/>
</dbReference>
<dbReference type="PANTHER" id="PTHR11905">
    <property type="entry name" value="ADAM A DISINTEGRIN AND METALLOPROTEASE DOMAIN"/>
    <property type="match status" value="1"/>
</dbReference>
<dbReference type="VEuPathDB" id="VectorBase:BGLAX_045491"/>
<dbReference type="SUPFAM" id="SSF55486">
    <property type="entry name" value="Metalloproteases ('zincins'), catalytic domain"/>
    <property type="match status" value="1"/>
</dbReference>
<gene>
    <name evidence="4" type="primary">106073983</name>
</gene>
<evidence type="ECO:0000256" key="2">
    <source>
        <dbReference type="SAM" id="MobiDB-lite"/>
    </source>
</evidence>